<dbReference type="EMBL" id="PVWK01000140">
    <property type="protein sequence ID" value="PSB24864.1"/>
    <property type="molecule type" value="Genomic_DNA"/>
</dbReference>
<dbReference type="Proteomes" id="UP000239576">
    <property type="component" value="Unassembled WGS sequence"/>
</dbReference>
<evidence type="ECO:0000259" key="3">
    <source>
        <dbReference type="Pfam" id="PF25546"/>
    </source>
</evidence>
<accession>A0A2T1DWV2</accession>
<reference evidence="5" key="1">
    <citation type="submission" date="2018-02" db="EMBL/GenBank/DDBJ databases">
        <authorList>
            <person name="Moore K."/>
            <person name="Momper L."/>
        </authorList>
    </citation>
    <scope>NUCLEOTIDE SEQUENCE [LARGE SCALE GENOMIC DNA]</scope>
    <source>
        <strain evidence="5">ULC18</strain>
    </source>
</reference>
<feature type="region of interest" description="Disordered" evidence="1">
    <location>
        <begin position="478"/>
        <end position="514"/>
    </location>
</feature>
<feature type="compositionally biased region" description="Polar residues" evidence="1">
    <location>
        <begin position="421"/>
        <end position="458"/>
    </location>
</feature>
<name>A0A2T1DWV2_9CYAN</name>
<proteinExistence type="predicted"/>
<protein>
    <recommendedName>
        <fullName evidence="3">DUF7925 domain-containing protein</fullName>
    </recommendedName>
</protein>
<evidence type="ECO:0000256" key="1">
    <source>
        <dbReference type="SAM" id="MobiDB-lite"/>
    </source>
</evidence>
<dbReference type="InterPro" id="IPR057685">
    <property type="entry name" value="DUF7925"/>
</dbReference>
<evidence type="ECO:0000313" key="4">
    <source>
        <dbReference type="EMBL" id="PSB24864.1"/>
    </source>
</evidence>
<feature type="chain" id="PRO_5015550764" description="DUF7925 domain-containing protein" evidence="2">
    <location>
        <begin position="32"/>
        <end position="797"/>
    </location>
</feature>
<evidence type="ECO:0000256" key="2">
    <source>
        <dbReference type="SAM" id="SignalP"/>
    </source>
</evidence>
<comment type="caution">
    <text evidence="4">The sequence shown here is derived from an EMBL/GenBank/DDBJ whole genome shotgun (WGS) entry which is preliminary data.</text>
</comment>
<reference evidence="4 5" key="2">
    <citation type="submission" date="2018-03" db="EMBL/GenBank/DDBJ databases">
        <title>The ancient ancestry and fast evolution of plastids.</title>
        <authorList>
            <person name="Moore K.R."/>
            <person name="Magnabosco C."/>
            <person name="Momper L."/>
            <person name="Gold D.A."/>
            <person name="Bosak T."/>
            <person name="Fournier G.P."/>
        </authorList>
    </citation>
    <scope>NUCLEOTIDE SEQUENCE [LARGE SCALE GENOMIC DNA]</scope>
    <source>
        <strain evidence="4 5">ULC18</strain>
    </source>
</reference>
<dbReference type="Pfam" id="PF25546">
    <property type="entry name" value="DUF7925"/>
    <property type="match status" value="1"/>
</dbReference>
<feature type="signal peptide" evidence="2">
    <location>
        <begin position="1"/>
        <end position="31"/>
    </location>
</feature>
<gene>
    <name evidence="4" type="ORF">C7B82_25650</name>
</gene>
<keyword evidence="2" id="KW-0732">Signal</keyword>
<dbReference type="AlphaFoldDB" id="A0A2T1DWV2"/>
<sequence length="797" mass="80739">MNTQTRWSYCKLLAATLLVGSLLPLASRVLADGTSAGTTISNTATATYEDPNAPGTTINATSNTVTVTVAEVAGVTATPLAITDVNGGTVLPNDVINYDYRITNVGNDPTRFFIPSSATVTGPGTAGTLQYSTDGGTTFNTVTAGGLTTTSIPAGSSVIVRVPVTISGLASSGATVAVRLGDTGANDNSAATQNQPDVTDGATAGEIRTVDNLDGTTNEATGVPTNGEREASVTQQVLVGSQPQAFAAILKTRTAYSDSSTTALNDDVLTYGLSLRVDATAPAGTAGLSPANLAGTTINVNGGAVTRVLVSDAVPASTTLSGTPVAPTGWTIVYTNSPTTTNANAANWVTNVATIGGIGNAIRIGFVNNGPITAGTTVTGFTFQVTTTGVTGTTTIANLAQVFGQTAGGGTTLVYDESGDQTPSNFNDDGTAGSITPTNGVANPTTDGIDSNNNNTATGPGGEDNVYTVAAAGTILNGSNGQPGAVGPSNNNDDFTNKSSTVPANQTPNTTIDPNSVTFLNTINNPTTGSLSNILLVPDSVNFTPGTGEVLPPTGTTVTLTYGAQTAVYTYNGTNFIFTSGTAIIIPTLTAGTSVNYSVAVDLPTGTALSTDTGNGFSIPIYAFQDVNGNGRPDLAAAEPTQNRTIDRVYTGFLKVVKDARILDTDGTTVVENYTQTPTAANLRTGRFIEYRITYTNISIAPVGAGNVTLNAGNVVITEDGTAGTNTWAKDNDTNGTIDTSNVVGSTTAQFGTIAYSPSGDQTGTTAAADVTRYTNTLAISIQPGASGTFIFRRKIN</sequence>
<feature type="region of interest" description="Disordered" evidence="1">
    <location>
        <begin position="421"/>
        <end position="465"/>
    </location>
</feature>
<dbReference type="OrthoDB" id="504271at2"/>
<evidence type="ECO:0000313" key="5">
    <source>
        <dbReference type="Proteomes" id="UP000239576"/>
    </source>
</evidence>
<feature type="domain" description="DUF7925" evidence="3">
    <location>
        <begin position="246"/>
        <end position="426"/>
    </location>
</feature>
<organism evidence="4 5">
    <name type="scientific">Stenomitos frigidus ULC18</name>
    <dbReference type="NCBI Taxonomy" id="2107698"/>
    <lineage>
        <taxon>Bacteria</taxon>
        <taxon>Bacillati</taxon>
        <taxon>Cyanobacteriota</taxon>
        <taxon>Cyanophyceae</taxon>
        <taxon>Leptolyngbyales</taxon>
        <taxon>Leptolyngbyaceae</taxon>
        <taxon>Stenomitos</taxon>
    </lineage>
</organism>
<keyword evidence="5" id="KW-1185">Reference proteome</keyword>